<sequence>MVSGSSDQSFFLHQIQQKHLMDEYLRQTYGQSRSDQMDTSETSLPTFLADESKIKLESQTEEETSTICSVCNDEASGRHYGAFTCFGCKGFFRRTVRANKVYTCRYEKQCQIDKVGRNICRSCRFRKCLEVGMEPDAIRPDRDKTGRQKNPRKSTTSISSCKSSHDIEEDRKSPVSSSSSHTGSVDDNLQSHCETMAPSSAALSQRDLILGTLLQIEKICAEITDDPKLQSSPQGINELHDIVLRPSLLGERSPLNYDATSVVFGADDLCGGIRRLVIMAIDYVNTLKPIADVCVEEKVILVRSFVSSFIVLTTVQKNVVEGKAEKILLPNGCYIDSSTYLSSLFASCQRDLSWLDLKFTSIKDNIVEKLNVTFDRLRLVDQEIVCLKALMALDPNVAGLSENTSNVLNIARESVQNALYLYLAERYPLNEAVARFGKILMLLPNIAKTGALLSMTLQLGRDLRPDAKLLDLFSV</sequence>
<dbReference type="InterPro" id="IPR001628">
    <property type="entry name" value="Znf_hrmn_rcpt"/>
</dbReference>
<dbReference type="InterPro" id="IPR035500">
    <property type="entry name" value="NHR-like_dom_sf"/>
</dbReference>
<dbReference type="PRINTS" id="PR00398">
    <property type="entry name" value="STRDHORMONER"/>
</dbReference>
<feature type="domain" description="NR LBD" evidence="15">
    <location>
        <begin position="231"/>
        <end position="475"/>
    </location>
</feature>
<dbReference type="EMBL" id="CAJFDH010000004">
    <property type="protein sequence ID" value="CAD5219388.1"/>
    <property type="molecule type" value="Genomic_DNA"/>
</dbReference>
<keyword evidence="17" id="KW-1185">Reference proteome</keyword>
<dbReference type="Proteomes" id="UP000614601">
    <property type="component" value="Unassembled WGS sequence"/>
</dbReference>
<evidence type="ECO:0000256" key="12">
    <source>
        <dbReference type="RuleBase" id="RU004334"/>
    </source>
</evidence>
<evidence type="ECO:0000259" key="14">
    <source>
        <dbReference type="PROSITE" id="PS51030"/>
    </source>
</evidence>
<evidence type="ECO:0000256" key="8">
    <source>
        <dbReference type="ARBA" id="ARBA00023163"/>
    </source>
</evidence>
<dbReference type="GO" id="GO:0008270">
    <property type="term" value="F:zinc ion binding"/>
    <property type="evidence" value="ECO:0007669"/>
    <property type="project" value="UniProtKB-KW"/>
</dbReference>
<evidence type="ECO:0000256" key="13">
    <source>
        <dbReference type="SAM" id="MobiDB-lite"/>
    </source>
</evidence>
<keyword evidence="7 12" id="KW-0238">DNA-binding</keyword>
<evidence type="ECO:0000256" key="7">
    <source>
        <dbReference type="ARBA" id="ARBA00023125"/>
    </source>
</evidence>
<dbReference type="PRINTS" id="PR00047">
    <property type="entry name" value="STROIDFINGER"/>
</dbReference>
<gene>
    <name evidence="16" type="ORF">BOKJ2_LOCUS8419</name>
</gene>
<dbReference type="GO" id="GO:0005634">
    <property type="term" value="C:nucleus"/>
    <property type="evidence" value="ECO:0007669"/>
    <property type="project" value="UniProtKB-SubCell"/>
</dbReference>
<dbReference type="SMART" id="SM00430">
    <property type="entry name" value="HOLI"/>
    <property type="match status" value="1"/>
</dbReference>
<evidence type="ECO:0000256" key="10">
    <source>
        <dbReference type="ARBA" id="ARBA00023242"/>
    </source>
</evidence>
<evidence type="ECO:0008006" key="18">
    <source>
        <dbReference type="Google" id="ProtNLM"/>
    </source>
</evidence>
<evidence type="ECO:0000259" key="15">
    <source>
        <dbReference type="PROSITE" id="PS51843"/>
    </source>
</evidence>
<evidence type="ECO:0000256" key="2">
    <source>
        <dbReference type="ARBA" id="ARBA00005993"/>
    </source>
</evidence>
<dbReference type="PROSITE" id="PS51843">
    <property type="entry name" value="NR_LBD"/>
    <property type="match status" value="1"/>
</dbReference>
<dbReference type="InterPro" id="IPR052496">
    <property type="entry name" value="Orphan_Nuclear_Rcpt"/>
</dbReference>
<feature type="domain" description="Nuclear receptor" evidence="14">
    <location>
        <begin position="65"/>
        <end position="140"/>
    </location>
</feature>
<evidence type="ECO:0000256" key="9">
    <source>
        <dbReference type="ARBA" id="ARBA00023170"/>
    </source>
</evidence>
<accession>A0A811KUA4</accession>
<keyword evidence="5 12" id="KW-0862">Zinc</keyword>
<evidence type="ECO:0000256" key="3">
    <source>
        <dbReference type="ARBA" id="ARBA00022723"/>
    </source>
</evidence>
<comment type="caution">
    <text evidence="16">The sequence shown here is derived from an EMBL/GenBank/DDBJ whole genome shotgun (WGS) entry which is preliminary data.</text>
</comment>
<feature type="compositionally biased region" description="Low complexity" evidence="13">
    <location>
        <begin position="153"/>
        <end position="162"/>
    </location>
</feature>
<keyword evidence="9 12" id="KW-0675">Receptor</keyword>
<protein>
    <recommendedName>
        <fullName evidence="18">Nuclear receptor domain-containing protein</fullName>
    </recommendedName>
</protein>
<keyword evidence="8 12" id="KW-0804">Transcription</keyword>
<reference evidence="16" key="1">
    <citation type="submission" date="2020-09" db="EMBL/GenBank/DDBJ databases">
        <authorList>
            <person name="Kikuchi T."/>
        </authorList>
    </citation>
    <scope>NUCLEOTIDE SEQUENCE</scope>
    <source>
        <strain evidence="16">SH1</strain>
    </source>
</reference>
<dbReference type="CDD" id="cd06960">
    <property type="entry name" value="NR_DBD_HNF4A"/>
    <property type="match status" value="1"/>
</dbReference>
<evidence type="ECO:0000256" key="6">
    <source>
        <dbReference type="ARBA" id="ARBA00023015"/>
    </source>
</evidence>
<dbReference type="SUPFAM" id="SSF57716">
    <property type="entry name" value="Glucocorticoid receptor-like (DNA-binding domain)"/>
    <property type="match status" value="1"/>
</dbReference>
<dbReference type="Gene3D" id="3.30.50.10">
    <property type="entry name" value="Erythroid Transcription Factor GATA-1, subunit A"/>
    <property type="match status" value="1"/>
</dbReference>
<keyword evidence="6 12" id="KW-0805">Transcription regulation</keyword>
<dbReference type="InterPro" id="IPR001723">
    <property type="entry name" value="Nuclear_hrmn_rcpt"/>
</dbReference>
<dbReference type="OrthoDB" id="5799427at2759"/>
<dbReference type="InterPro" id="IPR049636">
    <property type="entry name" value="HNF4-like_DBD"/>
</dbReference>
<evidence type="ECO:0000256" key="4">
    <source>
        <dbReference type="ARBA" id="ARBA00022771"/>
    </source>
</evidence>
<keyword evidence="3 12" id="KW-0479">Metal-binding</keyword>
<dbReference type="GO" id="GO:0000978">
    <property type="term" value="F:RNA polymerase II cis-regulatory region sequence-specific DNA binding"/>
    <property type="evidence" value="ECO:0007669"/>
    <property type="project" value="InterPro"/>
</dbReference>
<evidence type="ECO:0000256" key="5">
    <source>
        <dbReference type="ARBA" id="ARBA00022833"/>
    </source>
</evidence>
<dbReference type="InterPro" id="IPR000536">
    <property type="entry name" value="Nucl_hrmn_rcpt_lig-bd"/>
</dbReference>
<dbReference type="FunFam" id="3.30.50.10:FF:000006">
    <property type="entry name" value="Nuclear receptor subfamily 5 group A member"/>
    <property type="match status" value="1"/>
</dbReference>
<dbReference type="GO" id="GO:0006357">
    <property type="term" value="P:regulation of transcription by RNA polymerase II"/>
    <property type="evidence" value="ECO:0007669"/>
    <property type="project" value="UniProtKB-ARBA"/>
</dbReference>
<evidence type="ECO:0000313" key="16">
    <source>
        <dbReference type="EMBL" id="CAD5219388.1"/>
    </source>
</evidence>
<dbReference type="PROSITE" id="PS00031">
    <property type="entry name" value="NUCLEAR_REC_DBD_1"/>
    <property type="match status" value="1"/>
</dbReference>
<feature type="region of interest" description="Disordered" evidence="13">
    <location>
        <begin position="136"/>
        <end position="191"/>
    </location>
</feature>
<dbReference type="PANTHER" id="PTHR47519">
    <property type="entry name" value="NUCLEAR HORMONE RECEPTOR FAMILY MEMBER NHR-31-RELATED"/>
    <property type="match status" value="1"/>
</dbReference>
<comment type="subcellular location">
    <subcellularLocation>
        <location evidence="1 12">Nucleus</location>
    </subcellularLocation>
</comment>
<name>A0A811KUA4_9BILA</name>
<dbReference type="Pfam" id="PF00104">
    <property type="entry name" value="Hormone_recep"/>
    <property type="match status" value="1"/>
</dbReference>
<proteinExistence type="inferred from homology"/>
<evidence type="ECO:0000313" key="17">
    <source>
        <dbReference type="Proteomes" id="UP000614601"/>
    </source>
</evidence>
<keyword evidence="10 12" id="KW-0539">Nucleus</keyword>
<comment type="similarity">
    <text evidence="2 12">Belongs to the nuclear hormone receptor family.</text>
</comment>
<dbReference type="EMBL" id="CAJFCW020000004">
    <property type="protein sequence ID" value="CAG9112476.1"/>
    <property type="molecule type" value="Genomic_DNA"/>
</dbReference>
<evidence type="ECO:0000256" key="11">
    <source>
        <dbReference type="ARBA" id="ARBA00037512"/>
    </source>
</evidence>
<dbReference type="Proteomes" id="UP000783686">
    <property type="component" value="Unassembled WGS sequence"/>
</dbReference>
<dbReference type="GO" id="GO:0003700">
    <property type="term" value="F:DNA-binding transcription factor activity"/>
    <property type="evidence" value="ECO:0007669"/>
    <property type="project" value="InterPro"/>
</dbReference>
<dbReference type="Gene3D" id="1.10.565.10">
    <property type="entry name" value="Retinoid X Receptor"/>
    <property type="match status" value="1"/>
</dbReference>
<feature type="compositionally biased region" description="Low complexity" evidence="13">
    <location>
        <begin position="174"/>
        <end position="183"/>
    </location>
</feature>
<dbReference type="InterPro" id="IPR013088">
    <property type="entry name" value="Znf_NHR/GATA"/>
</dbReference>
<evidence type="ECO:0000256" key="1">
    <source>
        <dbReference type="ARBA" id="ARBA00004123"/>
    </source>
</evidence>
<keyword evidence="4 12" id="KW-0863">Zinc-finger</keyword>
<dbReference type="PANTHER" id="PTHR47519:SF5">
    <property type="entry name" value="NUCLEAR HORMONE RECEPTOR E75"/>
    <property type="match status" value="1"/>
</dbReference>
<dbReference type="AlphaFoldDB" id="A0A811KUA4"/>
<feature type="compositionally biased region" description="Basic and acidic residues" evidence="13">
    <location>
        <begin position="163"/>
        <end position="173"/>
    </location>
</feature>
<dbReference type="SUPFAM" id="SSF48508">
    <property type="entry name" value="Nuclear receptor ligand-binding domain"/>
    <property type="match status" value="1"/>
</dbReference>
<dbReference type="Pfam" id="PF00105">
    <property type="entry name" value="zf-C4"/>
    <property type="match status" value="1"/>
</dbReference>
<feature type="compositionally biased region" description="Basic and acidic residues" evidence="13">
    <location>
        <begin position="136"/>
        <end position="146"/>
    </location>
</feature>
<dbReference type="SMART" id="SM00399">
    <property type="entry name" value="ZnF_C4"/>
    <property type="match status" value="1"/>
</dbReference>
<comment type="function">
    <text evidence="11">Orphan nuclear receptor.</text>
</comment>
<organism evidence="16 17">
    <name type="scientific">Bursaphelenchus okinawaensis</name>
    <dbReference type="NCBI Taxonomy" id="465554"/>
    <lineage>
        <taxon>Eukaryota</taxon>
        <taxon>Metazoa</taxon>
        <taxon>Ecdysozoa</taxon>
        <taxon>Nematoda</taxon>
        <taxon>Chromadorea</taxon>
        <taxon>Rhabditida</taxon>
        <taxon>Tylenchina</taxon>
        <taxon>Tylenchomorpha</taxon>
        <taxon>Aphelenchoidea</taxon>
        <taxon>Aphelenchoididae</taxon>
        <taxon>Bursaphelenchus</taxon>
    </lineage>
</organism>
<dbReference type="PROSITE" id="PS51030">
    <property type="entry name" value="NUCLEAR_REC_DBD_2"/>
    <property type="match status" value="1"/>
</dbReference>